<gene>
    <name evidence="1" type="ORF">ACD_4C00414G0001</name>
</gene>
<dbReference type="EMBL" id="AMFJ01000930">
    <property type="protein sequence ID" value="EKE26138.1"/>
    <property type="molecule type" value="Genomic_DNA"/>
</dbReference>
<name>K2FTF8_9BACT</name>
<evidence type="ECO:0000313" key="1">
    <source>
        <dbReference type="EMBL" id="EKE26138.1"/>
    </source>
</evidence>
<dbReference type="AlphaFoldDB" id="K2FTF8"/>
<comment type="caution">
    <text evidence="1">The sequence shown here is derived from an EMBL/GenBank/DDBJ whole genome shotgun (WGS) entry which is preliminary data.</text>
</comment>
<organism evidence="1">
    <name type="scientific">uncultured bacterium</name>
    <name type="common">gcode 4</name>
    <dbReference type="NCBI Taxonomy" id="1234023"/>
    <lineage>
        <taxon>Bacteria</taxon>
        <taxon>environmental samples</taxon>
    </lineage>
</organism>
<protein>
    <submittedName>
        <fullName evidence="1">Uncharacterized protein</fullName>
    </submittedName>
</protein>
<accession>K2FTF8</accession>
<sequence length="126" mass="14938">METLTWKWFLAYSLPKKDKKIVFLWVKDLPQAFSADDFFKAIGGSLISKSSKADNFSTMIELKKKELFRKIEKLWIDISADFSGWKSITLSIPDEKFPILNDDKNLEIILQEIRKNFRYETFKYID</sequence>
<proteinExistence type="predicted"/>
<reference evidence="1" key="1">
    <citation type="journal article" date="2012" name="Science">
        <title>Fermentation, hydrogen, and sulfur metabolism in multiple uncultivated bacterial phyla.</title>
        <authorList>
            <person name="Wrighton K.C."/>
            <person name="Thomas B.C."/>
            <person name="Sharon I."/>
            <person name="Miller C.S."/>
            <person name="Castelle C.J."/>
            <person name="VerBerkmoes N.C."/>
            <person name="Wilkins M.J."/>
            <person name="Hettich R.L."/>
            <person name="Lipton M.S."/>
            <person name="Williams K.H."/>
            <person name="Long P.E."/>
            <person name="Banfield J.F."/>
        </authorList>
    </citation>
    <scope>NUCLEOTIDE SEQUENCE [LARGE SCALE GENOMIC DNA]</scope>
</reference>